<comment type="caution">
    <text evidence="2">The sequence shown here is derived from an EMBL/GenBank/DDBJ whole genome shotgun (WGS) entry which is preliminary data.</text>
</comment>
<proteinExistence type="predicted"/>
<reference evidence="2 3" key="1">
    <citation type="submission" date="2015-07" db="EMBL/GenBank/DDBJ databases">
        <authorList>
            <person name="Noorani M."/>
        </authorList>
    </citation>
    <scope>NUCLEOTIDE SEQUENCE [LARGE SCALE GENOMIC DNA]</scope>
    <source>
        <strain evidence="2 3">0788_9</strain>
    </source>
</reference>
<organism evidence="2 3">
    <name type="scientific">Pseudomonas syringae pv. cilantro</name>
    <dbReference type="NCBI Taxonomy" id="81035"/>
    <lineage>
        <taxon>Bacteria</taxon>
        <taxon>Pseudomonadati</taxon>
        <taxon>Pseudomonadota</taxon>
        <taxon>Gammaproteobacteria</taxon>
        <taxon>Pseudomonadales</taxon>
        <taxon>Pseudomonadaceae</taxon>
        <taxon>Pseudomonas</taxon>
        <taxon>Pseudomonas syringae</taxon>
    </lineage>
</organism>
<gene>
    <name evidence="2" type="ORF">ABJ99_0762</name>
</gene>
<accession>A0A0N0GGU3</accession>
<dbReference type="EMBL" id="LGLN01000032">
    <property type="protein sequence ID" value="KPC33622.1"/>
    <property type="molecule type" value="Genomic_DNA"/>
</dbReference>
<evidence type="ECO:0000256" key="1">
    <source>
        <dbReference type="SAM" id="MobiDB-lite"/>
    </source>
</evidence>
<evidence type="ECO:0000313" key="2">
    <source>
        <dbReference type="EMBL" id="KPC33622.1"/>
    </source>
</evidence>
<name>A0A0N0GGU3_PSESX</name>
<protein>
    <submittedName>
        <fullName evidence="2">Uncharacterized protein</fullName>
    </submittedName>
</protein>
<feature type="region of interest" description="Disordered" evidence="1">
    <location>
        <begin position="1"/>
        <end position="40"/>
    </location>
</feature>
<sequence length="138" mass="15046">MHAQGSDRHRITPPGCSGNSQAFVSPVRGRSPGSRRHVADHRRPWRPAFIAPSRRSSGCAMNMTVYSCGGSCGMYRIPVLAPCVTVYEWRTSNRQGYAVAADRSIVQIDDARLLMLSCAPDFGCPSRGETGNRCAQAF</sequence>
<dbReference type="Proteomes" id="UP000037891">
    <property type="component" value="Unassembled WGS sequence"/>
</dbReference>
<dbReference type="AlphaFoldDB" id="A0A0N0GGU3"/>
<evidence type="ECO:0000313" key="3">
    <source>
        <dbReference type="Proteomes" id="UP000037891"/>
    </source>
</evidence>
<feature type="compositionally biased region" description="Basic and acidic residues" evidence="1">
    <location>
        <begin position="1"/>
        <end position="10"/>
    </location>
</feature>
<reference evidence="2 3" key="2">
    <citation type="submission" date="2015-10" db="EMBL/GenBank/DDBJ databases">
        <title>Comparative genomics and high-throughput reverse genetic screens identify a new phytobacterial MAMP and an Arabidopsis receptor required for immune elicitation.</title>
        <authorList>
            <person name="Mott G.A."/>
            <person name="Thakur S."/>
            <person name="Wang P.W."/>
            <person name="Desveaux D."/>
            <person name="Guttman D.S."/>
        </authorList>
    </citation>
    <scope>NUCLEOTIDE SEQUENCE [LARGE SCALE GENOMIC DNA]</scope>
    <source>
        <strain evidence="2 3">0788_9</strain>
    </source>
</reference>